<reference evidence="1 2" key="1">
    <citation type="journal article" date="2018" name="J. Allergy Clin. Immunol.">
        <title>High-quality assembly of Dermatophagoides pteronyssinus genome and transcriptome reveals a wide range of novel allergens.</title>
        <authorList>
            <person name="Liu X.Y."/>
            <person name="Yang K.Y."/>
            <person name="Wang M.Q."/>
            <person name="Kwok J.S."/>
            <person name="Zeng X."/>
            <person name="Yang Z."/>
            <person name="Xiao X.J."/>
            <person name="Lau C.P."/>
            <person name="Li Y."/>
            <person name="Huang Z.M."/>
            <person name="Ba J.G."/>
            <person name="Yim A.K."/>
            <person name="Ouyang C.Y."/>
            <person name="Ngai S.M."/>
            <person name="Chan T.F."/>
            <person name="Leung E.L."/>
            <person name="Liu L."/>
            <person name="Liu Z.G."/>
            <person name="Tsui S.K."/>
        </authorList>
    </citation>
    <scope>NUCLEOTIDE SEQUENCE [LARGE SCALE GENOMIC DNA]</scope>
    <source>
        <strain evidence="1">Derp</strain>
    </source>
</reference>
<dbReference type="EMBL" id="NJHN03000062">
    <property type="protein sequence ID" value="KAH9418825.1"/>
    <property type="molecule type" value="Genomic_DNA"/>
</dbReference>
<accession>A0ABQ8J8W1</accession>
<comment type="caution">
    <text evidence="1">The sequence shown here is derived from an EMBL/GenBank/DDBJ whole genome shotgun (WGS) entry which is preliminary data.</text>
</comment>
<evidence type="ECO:0000313" key="1">
    <source>
        <dbReference type="EMBL" id="KAH9418825.1"/>
    </source>
</evidence>
<reference evidence="1 2" key="2">
    <citation type="journal article" date="2022" name="Mol. Biol. Evol.">
        <title>Comparative Genomics Reveals Insights into the Divergent Evolution of Astigmatic Mites and Household Pest Adaptations.</title>
        <authorList>
            <person name="Xiong Q."/>
            <person name="Wan A.T."/>
            <person name="Liu X."/>
            <person name="Fung C.S."/>
            <person name="Xiao X."/>
            <person name="Malainual N."/>
            <person name="Hou J."/>
            <person name="Wang L."/>
            <person name="Wang M."/>
            <person name="Yang K.Y."/>
            <person name="Cui Y."/>
            <person name="Leung E.L."/>
            <person name="Nong W."/>
            <person name="Shin S.K."/>
            <person name="Au S.W."/>
            <person name="Jeong K.Y."/>
            <person name="Chew F.T."/>
            <person name="Hui J.H."/>
            <person name="Leung T.F."/>
            <person name="Tungtrongchitr A."/>
            <person name="Zhong N."/>
            <person name="Liu Z."/>
            <person name="Tsui S.K."/>
        </authorList>
    </citation>
    <scope>NUCLEOTIDE SEQUENCE [LARGE SCALE GENOMIC DNA]</scope>
    <source>
        <strain evidence="1">Derp</strain>
    </source>
</reference>
<protein>
    <submittedName>
        <fullName evidence="1">Uncharacterized protein</fullName>
    </submittedName>
</protein>
<gene>
    <name evidence="1" type="ORF">DERP_004151</name>
</gene>
<sequence>SIYDNNNGLDLKINLKCVLSIYGLKKERNIDMKLSTKCESFFLFGSGSPNLLDQNDDNFSKQQQHNNNRMIMKIKIKNRIK</sequence>
<organism evidence="1 2">
    <name type="scientific">Dermatophagoides pteronyssinus</name>
    <name type="common">European house dust mite</name>
    <dbReference type="NCBI Taxonomy" id="6956"/>
    <lineage>
        <taxon>Eukaryota</taxon>
        <taxon>Metazoa</taxon>
        <taxon>Ecdysozoa</taxon>
        <taxon>Arthropoda</taxon>
        <taxon>Chelicerata</taxon>
        <taxon>Arachnida</taxon>
        <taxon>Acari</taxon>
        <taxon>Acariformes</taxon>
        <taxon>Sarcoptiformes</taxon>
        <taxon>Astigmata</taxon>
        <taxon>Psoroptidia</taxon>
        <taxon>Analgoidea</taxon>
        <taxon>Pyroglyphidae</taxon>
        <taxon>Dermatophagoidinae</taxon>
        <taxon>Dermatophagoides</taxon>
    </lineage>
</organism>
<proteinExistence type="predicted"/>
<keyword evidence="2" id="KW-1185">Reference proteome</keyword>
<evidence type="ECO:0000313" key="2">
    <source>
        <dbReference type="Proteomes" id="UP000887458"/>
    </source>
</evidence>
<name>A0ABQ8J8W1_DERPT</name>
<dbReference type="Proteomes" id="UP000887458">
    <property type="component" value="Unassembled WGS sequence"/>
</dbReference>
<feature type="non-terminal residue" evidence="1">
    <location>
        <position position="1"/>
    </location>
</feature>